<name>A0A2P2P8H1_RHIMU</name>
<dbReference type="AlphaFoldDB" id="A0A2P2P8H1"/>
<reference evidence="1" key="1">
    <citation type="submission" date="2018-02" db="EMBL/GenBank/DDBJ databases">
        <title>Rhizophora mucronata_Transcriptome.</title>
        <authorList>
            <person name="Meera S.P."/>
            <person name="Sreeshan A."/>
            <person name="Augustine A."/>
        </authorList>
    </citation>
    <scope>NUCLEOTIDE SEQUENCE</scope>
    <source>
        <tissue evidence="1">Leaf</tissue>
    </source>
</reference>
<accession>A0A2P2P8H1</accession>
<sequence length="43" mass="5063">MDLTTLKRQNKKIKGKNEEKIEMRVLLQQMEINFKQAISTSPT</sequence>
<organism evidence="1">
    <name type="scientific">Rhizophora mucronata</name>
    <name type="common">Asiatic mangrove</name>
    <dbReference type="NCBI Taxonomy" id="61149"/>
    <lineage>
        <taxon>Eukaryota</taxon>
        <taxon>Viridiplantae</taxon>
        <taxon>Streptophyta</taxon>
        <taxon>Embryophyta</taxon>
        <taxon>Tracheophyta</taxon>
        <taxon>Spermatophyta</taxon>
        <taxon>Magnoliopsida</taxon>
        <taxon>eudicotyledons</taxon>
        <taxon>Gunneridae</taxon>
        <taxon>Pentapetalae</taxon>
        <taxon>rosids</taxon>
        <taxon>fabids</taxon>
        <taxon>Malpighiales</taxon>
        <taxon>Rhizophoraceae</taxon>
        <taxon>Rhizophora</taxon>
    </lineage>
</organism>
<protein>
    <submittedName>
        <fullName evidence="1">Uncharacterized protein</fullName>
    </submittedName>
</protein>
<dbReference type="EMBL" id="GGEC01070528">
    <property type="protein sequence ID" value="MBX51012.1"/>
    <property type="molecule type" value="Transcribed_RNA"/>
</dbReference>
<evidence type="ECO:0000313" key="1">
    <source>
        <dbReference type="EMBL" id="MBX51012.1"/>
    </source>
</evidence>
<proteinExistence type="predicted"/>